<accession>A0A4V2ML00</accession>
<dbReference type="Pfam" id="PF07660">
    <property type="entry name" value="STN"/>
    <property type="match status" value="1"/>
</dbReference>
<dbReference type="SMART" id="SM00965">
    <property type="entry name" value="STN"/>
    <property type="match status" value="1"/>
</dbReference>
<dbReference type="Pfam" id="PF13715">
    <property type="entry name" value="CarbopepD_reg_2"/>
    <property type="match status" value="1"/>
</dbReference>
<keyword evidence="1" id="KW-0813">Transport</keyword>
<organism evidence="5 6">
    <name type="scientific">Pedobacter psychroterrae</name>
    <dbReference type="NCBI Taxonomy" id="2530453"/>
    <lineage>
        <taxon>Bacteria</taxon>
        <taxon>Pseudomonadati</taxon>
        <taxon>Bacteroidota</taxon>
        <taxon>Sphingobacteriia</taxon>
        <taxon>Sphingobacteriales</taxon>
        <taxon>Sphingobacteriaceae</taxon>
        <taxon>Pedobacter</taxon>
    </lineage>
</organism>
<evidence type="ECO:0000313" key="6">
    <source>
        <dbReference type="Proteomes" id="UP000293347"/>
    </source>
</evidence>
<comment type="caution">
    <text evidence="5">The sequence shown here is derived from an EMBL/GenBank/DDBJ whole genome shotgun (WGS) entry which is preliminary data.</text>
</comment>
<evidence type="ECO:0000256" key="2">
    <source>
        <dbReference type="ARBA" id="ARBA00023136"/>
    </source>
</evidence>
<dbReference type="GO" id="GO:0019867">
    <property type="term" value="C:outer membrane"/>
    <property type="evidence" value="ECO:0007669"/>
    <property type="project" value="InterPro"/>
</dbReference>
<evidence type="ECO:0000259" key="4">
    <source>
        <dbReference type="SMART" id="SM00965"/>
    </source>
</evidence>
<dbReference type="GO" id="GO:0004180">
    <property type="term" value="F:carboxypeptidase activity"/>
    <property type="evidence" value="ECO:0007669"/>
    <property type="project" value="UniProtKB-KW"/>
</dbReference>
<sequence length="488" mass="56026">MRVIALIFLVAILHMGVLSYGQKITLQLKNERLETVFKEVRKQSRYDFLYNEALIKDLKPVSIDVKNVSVESVLDSLLLHSQLGYSIQDKLVMISRKDMTPLAQESFTISGIVKDKEGRIMPGAGILLSNYKRGAVAGDDGRFKIERLKPGNYNVLVEMMGYQPASNNVLITNRSEEVEFILSENARLLKEVAIYADPNRSKFLKIFKRTFIGTSPNANDCEILNPEVLFLEYDYQNQLLKVSADELLVIENKALGYRIKYLLKYYERDDQTNVVVFYGYPYFEELEASGRQRRKYQKKREVAYVGSPQHFFRALYHNKTNEEGFIINDLIKAPNSMKYSEAMLDRSNKLRGGIRIKGNTWTKKDSLMYKALMNKVSDTLEVLVRRDVNADDLVKSSSGPLKLLDLKQALYITFKGEKEIGPYLHSGYQIKRPRDLSPFQVSLVYQLRGPIGFYENGGLYDPGSLLYEGVWGFEKVADMVPMDYTLEK</sequence>
<keyword evidence="3" id="KW-0998">Cell outer membrane</keyword>
<dbReference type="SUPFAM" id="SSF49452">
    <property type="entry name" value="Starch-binding domain-like"/>
    <property type="match status" value="1"/>
</dbReference>
<dbReference type="AlphaFoldDB" id="A0A4V2ML00"/>
<dbReference type="RefSeq" id="WP_131597042.1">
    <property type="nucleotide sequence ID" value="NZ_SJSL01000004.1"/>
</dbReference>
<name>A0A4V2ML00_9SPHI</name>
<evidence type="ECO:0000313" key="5">
    <source>
        <dbReference type="EMBL" id="TCD00187.1"/>
    </source>
</evidence>
<keyword evidence="5" id="KW-0378">Hydrolase</keyword>
<reference evidence="5 6" key="1">
    <citation type="submission" date="2019-02" db="EMBL/GenBank/DDBJ databases">
        <title>Pedobacter sp. RP-1-14 sp. nov., isolated from Arctic soil.</title>
        <authorList>
            <person name="Dahal R.H."/>
        </authorList>
    </citation>
    <scope>NUCLEOTIDE SEQUENCE [LARGE SCALE GENOMIC DNA]</scope>
    <source>
        <strain evidence="5 6">RP-1-14</strain>
    </source>
</reference>
<dbReference type="InterPro" id="IPR013784">
    <property type="entry name" value="Carb-bd-like_fold"/>
</dbReference>
<keyword evidence="6" id="KW-1185">Reference proteome</keyword>
<dbReference type="GO" id="GO:0030246">
    <property type="term" value="F:carbohydrate binding"/>
    <property type="evidence" value="ECO:0007669"/>
    <property type="project" value="InterPro"/>
</dbReference>
<evidence type="ECO:0000256" key="1">
    <source>
        <dbReference type="ARBA" id="ARBA00022448"/>
    </source>
</evidence>
<keyword evidence="5" id="KW-0121">Carboxypeptidase</keyword>
<keyword evidence="5" id="KW-0645">Protease</keyword>
<dbReference type="Proteomes" id="UP000293347">
    <property type="component" value="Unassembled WGS sequence"/>
</dbReference>
<dbReference type="Gene3D" id="2.60.40.1120">
    <property type="entry name" value="Carboxypeptidase-like, regulatory domain"/>
    <property type="match status" value="1"/>
</dbReference>
<dbReference type="EMBL" id="SJSL01000004">
    <property type="protein sequence ID" value="TCD00187.1"/>
    <property type="molecule type" value="Genomic_DNA"/>
</dbReference>
<evidence type="ECO:0000256" key="3">
    <source>
        <dbReference type="ARBA" id="ARBA00023237"/>
    </source>
</evidence>
<feature type="domain" description="Secretin/TonB short N-terminal" evidence="4">
    <location>
        <begin position="46"/>
        <end position="97"/>
    </location>
</feature>
<gene>
    <name evidence="5" type="ORF">EZ437_15855</name>
</gene>
<proteinExistence type="predicted"/>
<dbReference type="OrthoDB" id="1223654at2"/>
<protein>
    <submittedName>
        <fullName evidence="5">Carboxypeptidase-like regulatory domain-containing protein</fullName>
    </submittedName>
</protein>
<keyword evidence="2" id="KW-0472">Membrane</keyword>
<dbReference type="InterPro" id="IPR011662">
    <property type="entry name" value="Secretin/TonB_short_N"/>
</dbReference>